<feature type="repeat" description="ANK" evidence="3">
    <location>
        <begin position="234"/>
        <end position="266"/>
    </location>
</feature>
<accession>A0AA38REI8</accession>
<evidence type="ECO:0000313" key="6">
    <source>
        <dbReference type="Proteomes" id="UP001174691"/>
    </source>
</evidence>
<dbReference type="SMART" id="SM00248">
    <property type="entry name" value="ANK"/>
    <property type="match status" value="3"/>
</dbReference>
<organism evidence="5 6">
    <name type="scientific">Coniochaeta hoffmannii</name>
    <dbReference type="NCBI Taxonomy" id="91930"/>
    <lineage>
        <taxon>Eukaryota</taxon>
        <taxon>Fungi</taxon>
        <taxon>Dikarya</taxon>
        <taxon>Ascomycota</taxon>
        <taxon>Pezizomycotina</taxon>
        <taxon>Sordariomycetes</taxon>
        <taxon>Sordariomycetidae</taxon>
        <taxon>Coniochaetales</taxon>
        <taxon>Coniochaetaceae</taxon>
        <taxon>Coniochaeta</taxon>
    </lineage>
</organism>
<protein>
    <submittedName>
        <fullName evidence="5">Ankyrin</fullName>
    </submittedName>
</protein>
<keyword evidence="1" id="KW-0677">Repeat</keyword>
<dbReference type="PANTHER" id="PTHR24126">
    <property type="entry name" value="ANKYRIN REPEAT, PH AND SEC7 DOMAIN CONTAINING PROTEIN SECG-RELATED"/>
    <property type="match status" value="1"/>
</dbReference>
<feature type="compositionally biased region" description="Polar residues" evidence="4">
    <location>
        <begin position="79"/>
        <end position="88"/>
    </location>
</feature>
<feature type="repeat" description="ANK" evidence="3">
    <location>
        <begin position="201"/>
        <end position="233"/>
    </location>
</feature>
<dbReference type="PANTHER" id="PTHR24126:SF14">
    <property type="entry name" value="ANK_REP_REGION DOMAIN-CONTAINING PROTEIN"/>
    <property type="match status" value="1"/>
</dbReference>
<feature type="region of interest" description="Disordered" evidence="4">
    <location>
        <begin position="296"/>
        <end position="405"/>
    </location>
</feature>
<feature type="region of interest" description="Disordered" evidence="4">
    <location>
        <begin position="425"/>
        <end position="445"/>
    </location>
</feature>
<sequence>MPSLGIGKLRRLSRSQRGAESEGRTEMAPVNDTPADPPPSYETAIGHSTQPLGQRETESSPTVAKTVSAPYRDTHQPPDYQSTTEHGRRQTVTHIYSTAPPAVHLQHGSSSLTEALSKVVLAGKVDAARALLEAGADIYEHSPSGTISAVHDALRGPQPQLALLLLDYPCERAYQGELSLSDATPGGEARVKFLLSVQDKDGCTPLHLAASVGAADVVREMLGLGASVDAKDKLGRTPLHMAARYGRDEAMDVLLEHGADACLVREALWKCATPKVQSGLGDCAFVMRSVAEAGMRRQGVKGDADIQGGVSSPREQSVKTTGHPREDEKLQRNEVLPLASASKAPPRRSSASSASTAGYGTSIEPWSTRDSGSLFGRYQAGPAPSRGGFCTRLNKGTGRTAGRLPHVSMYSPQYSAWSKMCQTVQEEHRRQKERNVEAGYGPYEG</sequence>
<dbReference type="SUPFAM" id="SSF48403">
    <property type="entry name" value="Ankyrin repeat"/>
    <property type="match status" value="1"/>
</dbReference>
<dbReference type="InterPro" id="IPR036770">
    <property type="entry name" value="Ankyrin_rpt-contain_sf"/>
</dbReference>
<evidence type="ECO:0000256" key="4">
    <source>
        <dbReference type="SAM" id="MobiDB-lite"/>
    </source>
</evidence>
<gene>
    <name evidence="5" type="ORF">NKR19_g6595</name>
</gene>
<feature type="compositionally biased region" description="Polar residues" evidence="4">
    <location>
        <begin position="309"/>
        <end position="320"/>
    </location>
</feature>
<dbReference type="EMBL" id="JANBVN010000104">
    <property type="protein sequence ID" value="KAJ9144021.1"/>
    <property type="molecule type" value="Genomic_DNA"/>
</dbReference>
<reference evidence="5" key="1">
    <citation type="submission" date="2022-07" db="EMBL/GenBank/DDBJ databases">
        <title>Fungi with potential for degradation of polypropylene.</title>
        <authorList>
            <person name="Gostincar C."/>
        </authorList>
    </citation>
    <scope>NUCLEOTIDE SEQUENCE</scope>
    <source>
        <strain evidence="5">EXF-13287</strain>
    </source>
</reference>
<feature type="compositionally biased region" description="Low complexity" evidence="4">
    <location>
        <begin position="339"/>
        <end position="362"/>
    </location>
</feature>
<evidence type="ECO:0000256" key="2">
    <source>
        <dbReference type="ARBA" id="ARBA00023043"/>
    </source>
</evidence>
<dbReference type="PROSITE" id="PS50088">
    <property type="entry name" value="ANK_REPEAT"/>
    <property type="match status" value="2"/>
</dbReference>
<evidence type="ECO:0000313" key="5">
    <source>
        <dbReference type="EMBL" id="KAJ9144021.1"/>
    </source>
</evidence>
<evidence type="ECO:0000256" key="3">
    <source>
        <dbReference type="PROSITE-ProRule" id="PRU00023"/>
    </source>
</evidence>
<proteinExistence type="predicted"/>
<keyword evidence="2 3" id="KW-0040">ANK repeat</keyword>
<dbReference type="PRINTS" id="PR01415">
    <property type="entry name" value="ANKYRIN"/>
</dbReference>
<name>A0AA38REI8_9PEZI</name>
<comment type="caution">
    <text evidence="5">The sequence shown here is derived from an EMBL/GenBank/DDBJ whole genome shotgun (WGS) entry which is preliminary data.</text>
</comment>
<dbReference type="Pfam" id="PF12796">
    <property type="entry name" value="Ank_2"/>
    <property type="match status" value="1"/>
</dbReference>
<dbReference type="Gene3D" id="1.25.40.20">
    <property type="entry name" value="Ankyrin repeat-containing domain"/>
    <property type="match status" value="1"/>
</dbReference>
<dbReference type="InterPro" id="IPR002110">
    <property type="entry name" value="Ankyrin_rpt"/>
</dbReference>
<dbReference type="AlphaFoldDB" id="A0AA38REI8"/>
<dbReference type="Proteomes" id="UP001174691">
    <property type="component" value="Unassembled WGS sequence"/>
</dbReference>
<feature type="region of interest" description="Disordered" evidence="4">
    <location>
        <begin position="1"/>
        <end position="88"/>
    </location>
</feature>
<evidence type="ECO:0000256" key="1">
    <source>
        <dbReference type="ARBA" id="ARBA00022737"/>
    </source>
</evidence>
<feature type="compositionally biased region" description="Basic and acidic residues" evidence="4">
    <location>
        <begin position="323"/>
        <end position="332"/>
    </location>
</feature>
<feature type="compositionally biased region" description="Basic and acidic residues" evidence="4">
    <location>
        <begin position="425"/>
        <end position="436"/>
    </location>
</feature>
<dbReference type="PROSITE" id="PS50297">
    <property type="entry name" value="ANK_REP_REGION"/>
    <property type="match status" value="2"/>
</dbReference>
<keyword evidence="6" id="KW-1185">Reference proteome</keyword>